<name>A0ABY0HKK6_9PEZI</name>
<dbReference type="InterPro" id="IPR010730">
    <property type="entry name" value="HET"/>
</dbReference>
<sequence length="290" mass="31967">MNARPELMLPLKTDAMKVSQGTLYDYEPLPSASTVWIVQQYQAASITDPLEFDFAVPEPADDAEKGVQVPLMGEIYHQMRIVHIWLGGSEPDAGKTLRFLRTVALQRVQAQHRRGLADVEASLSHEAIVHYGESSIAWPWFADGLDALLQGRAGLRLDGTTLKALRVANAIRRNRGTLLENLLLAEQSGDLQVVEQYSSTAIFNPGLGPGARDVSIIADILGRLCLALRQSGEARSPYVDLFRSAPRRKDFPTKDELIMMLLMKCALTPLDGDATAYEQLDDQGVDKVVL</sequence>
<feature type="domain" description="Heterokaryon incompatibility" evidence="1">
    <location>
        <begin position="61"/>
        <end position="115"/>
    </location>
</feature>
<reference evidence="2 3" key="1">
    <citation type="submission" date="2018-06" db="EMBL/GenBank/DDBJ databases">
        <title>Complete Genomes of Monosporascus.</title>
        <authorList>
            <person name="Robinson A.J."/>
            <person name="Natvig D.O."/>
        </authorList>
    </citation>
    <scope>NUCLEOTIDE SEQUENCE [LARGE SCALE GENOMIC DNA]</scope>
    <source>
        <strain evidence="2 3">CBS 609.92</strain>
    </source>
</reference>
<dbReference type="Pfam" id="PF06985">
    <property type="entry name" value="HET"/>
    <property type="match status" value="1"/>
</dbReference>
<comment type="caution">
    <text evidence="2">The sequence shown here is derived from an EMBL/GenBank/DDBJ whole genome shotgun (WGS) entry which is preliminary data.</text>
</comment>
<evidence type="ECO:0000313" key="2">
    <source>
        <dbReference type="EMBL" id="RYO93418.1"/>
    </source>
</evidence>
<protein>
    <recommendedName>
        <fullName evidence="1">Heterokaryon incompatibility domain-containing protein</fullName>
    </recommendedName>
</protein>
<evidence type="ECO:0000313" key="3">
    <source>
        <dbReference type="Proteomes" id="UP000294003"/>
    </source>
</evidence>
<evidence type="ECO:0000259" key="1">
    <source>
        <dbReference type="Pfam" id="PF06985"/>
    </source>
</evidence>
<proteinExistence type="predicted"/>
<accession>A0ABY0HKK6</accession>
<gene>
    <name evidence="2" type="ORF">DL762_001117</name>
</gene>
<keyword evidence="3" id="KW-1185">Reference proteome</keyword>
<organism evidence="2 3">
    <name type="scientific">Monosporascus cannonballus</name>
    <dbReference type="NCBI Taxonomy" id="155416"/>
    <lineage>
        <taxon>Eukaryota</taxon>
        <taxon>Fungi</taxon>
        <taxon>Dikarya</taxon>
        <taxon>Ascomycota</taxon>
        <taxon>Pezizomycotina</taxon>
        <taxon>Sordariomycetes</taxon>
        <taxon>Xylariomycetidae</taxon>
        <taxon>Xylariales</taxon>
        <taxon>Xylariales incertae sedis</taxon>
        <taxon>Monosporascus</taxon>
    </lineage>
</organism>
<dbReference type="EMBL" id="QJNS01000018">
    <property type="protein sequence ID" value="RYO93418.1"/>
    <property type="molecule type" value="Genomic_DNA"/>
</dbReference>
<dbReference type="Proteomes" id="UP000294003">
    <property type="component" value="Unassembled WGS sequence"/>
</dbReference>